<dbReference type="InterPro" id="IPR001468">
    <property type="entry name" value="Indole-3-GlycerolPSynthase_CS"/>
</dbReference>
<dbReference type="SUPFAM" id="SSF51366">
    <property type="entry name" value="Ribulose-phoshate binding barrel"/>
    <property type="match status" value="1"/>
</dbReference>
<protein>
    <recommendedName>
        <fullName evidence="8">Indole-3-glycerol phosphate synthase</fullName>
        <shortName evidence="8">IGPS</shortName>
        <ecNumber evidence="8">4.1.1.48</ecNumber>
    </recommendedName>
</protein>
<evidence type="ECO:0000256" key="7">
    <source>
        <dbReference type="ARBA" id="ARBA00023239"/>
    </source>
</evidence>
<comment type="catalytic activity">
    <reaction evidence="1 8">
        <text>1-(2-carboxyphenylamino)-1-deoxy-D-ribulose 5-phosphate + H(+) = (1S,2R)-1-C-(indol-3-yl)glycerol 3-phosphate + CO2 + H2O</text>
        <dbReference type="Rhea" id="RHEA:23476"/>
        <dbReference type="ChEBI" id="CHEBI:15377"/>
        <dbReference type="ChEBI" id="CHEBI:15378"/>
        <dbReference type="ChEBI" id="CHEBI:16526"/>
        <dbReference type="ChEBI" id="CHEBI:58613"/>
        <dbReference type="ChEBI" id="CHEBI:58866"/>
        <dbReference type="EC" id="4.1.1.48"/>
    </reaction>
</comment>
<proteinExistence type="inferred from homology"/>
<dbReference type="Gene3D" id="3.20.20.70">
    <property type="entry name" value="Aldolase class I"/>
    <property type="match status" value="1"/>
</dbReference>
<evidence type="ECO:0000256" key="5">
    <source>
        <dbReference type="ARBA" id="ARBA00022822"/>
    </source>
</evidence>
<dbReference type="EMBL" id="MFSQ01000099">
    <property type="protein sequence ID" value="OGI39149.1"/>
    <property type="molecule type" value="Genomic_DNA"/>
</dbReference>
<dbReference type="HAMAP" id="MF_00134_B">
    <property type="entry name" value="IGPS_B"/>
    <property type="match status" value="1"/>
</dbReference>
<dbReference type="UniPathway" id="UPA00035">
    <property type="reaction ID" value="UER00043"/>
</dbReference>
<dbReference type="NCBIfam" id="NF001373">
    <property type="entry name" value="PRK00278.1-6"/>
    <property type="match status" value="1"/>
</dbReference>
<name>A0A1F6T2G9_9PROT</name>
<dbReference type="InterPro" id="IPR045186">
    <property type="entry name" value="Indole-3-glycerol_P_synth"/>
</dbReference>
<dbReference type="GO" id="GO:0000162">
    <property type="term" value="P:L-tryptophan biosynthetic process"/>
    <property type="evidence" value="ECO:0007669"/>
    <property type="project" value="UniProtKB-UniRule"/>
</dbReference>
<evidence type="ECO:0000256" key="2">
    <source>
        <dbReference type="ARBA" id="ARBA00004696"/>
    </source>
</evidence>
<feature type="domain" description="Indole-3-glycerol phosphate synthase" evidence="9">
    <location>
        <begin position="9"/>
        <end position="262"/>
    </location>
</feature>
<dbReference type="AlphaFoldDB" id="A0A1F6T2G9"/>
<sequence length="266" mass="29132">MNPAPPDILTKILARKTEEIAERSEALPLRELNSRVGQAPAVRGFVKAIEARLKAGLPAVIAEIKKASPSKGLLRTDFDPAAIARSYASHGATCLSVLTDADFFQGSETYLQQARAACELPVLRKDFIIDPYQVYEARVIGADCILLIVAALDDAWLHELNQLAHKLGMDVLVEVHDAAELDRALKLDNRLIGINNRNLRTFEIRLETTIDLLPKIRSGQIVVTESGILSPADVAQMRQHGVHAFLVGEAFMKAPDPGVRLAELFS</sequence>
<comment type="caution">
    <text evidence="10">The sequence shown here is derived from an EMBL/GenBank/DDBJ whole genome shotgun (WGS) entry which is preliminary data.</text>
</comment>
<evidence type="ECO:0000313" key="10">
    <source>
        <dbReference type="EMBL" id="OGI39149.1"/>
    </source>
</evidence>
<organism evidence="10 11">
    <name type="scientific">Candidatus Muproteobacteria bacterium RBG_16_62_13</name>
    <dbReference type="NCBI Taxonomy" id="1817756"/>
    <lineage>
        <taxon>Bacteria</taxon>
        <taxon>Pseudomonadati</taxon>
        <taxon>Pseudomonadota</taxon>
        <taxon>Candidatus Muproteobacteria</taxon>
    </lineage>
</organism>
<dbReference type="InterPro" id="IPR011060">
    <property type="entry name" value="RibuloseP-bd_barrel"/>
</dbReference>
<dbReference type="InterPro" id="IPR013785">
    <property type="entry name" value="Aldolase_TIM"/>
</dbReference>
<keyword evidence="4 8" id="KW-0210">Decarboxylase</keyword>
<evidence type="ECO:0000256" key="1">
    <source>
        <dbReference type="ARBA" id="ARBA00001633"/>
    </source>
</evidence>
<dbReference type="Pfam" id="PF00218">
    <property type="entry name" value="IGPS"/>
    <property type="match status" value="1"/>
</dbReference>
<dbReference type="NCBIfam" id="NF001377">
    <property type="entry name" value="PRK00278.2-4"/>
    <property type="match status" value="1"/>
</dbReference>
<accession>A0A1F6T2G9</accession>
<comment type="similarity">
    <text evidence="8">Belongs to the TrpC family.</text>
</comment>
<dbReference type="EC" id="4.1.1.48" evidence="8"/>
<dbReference type="PANTHER" id="PTHR22854:SF2">
    <property type="entry name" value="INDOLE-3-GLYCEROL-PHOSPHATE SYNTHASE"/>
    <property type="match status" value="1"/>
</dbReference>
<dbReference type="FunFam" id="3.20.20.70:FF:000024">
    <property type="entry name" value="Indole-3-glycerol phosphate synthase"/>
    <property type="match status" value="1"/>
</dbReference>
<comment type="pathway">
    <text evidence="2 8">Amino-acid biosynthesis; L-tryptophan biosynthesis; L-tryptophan from chorismate: step 4/5.</text>
</comment>
<dbReference type="InterPro" id="IPR013798">
    <property type="entry name" value="Indole-3-glycerol_P_synth_dom"/>
</dbReference>
<evidence type="ECO:0000256" key="3">
    <source>
        <dbReference type="ARBA" id="ARBA00022605"/>
    </source>
</evidence>
<evidence type="ECO:0000313" key="11">
    <source>
        <dbReference type="Proteomes" id="UP000178379"/>
    </source>
</evidence>
<dbReference type="Proteomes" id="UP000178379">
    <property type="component" value="Unassembled WGS sequence"/>
</dbReference>
<keyword evidence="7 8" id="KW-0456">Lyase</keyword>
<reference evidence="10 11" key="1">
    <citation type="journal article" date="2016" name="Nat. Commun.">
        <title>Thousands of microbial genomes shed light on interconnected biogeochemical processes in an aquifer system.</title>
        <authorList>
            <person name="Anantharaman K."/>
            <person name="Brown C.T."/>
            <person name="Hug L.A."/>
            <person name="Sharon I."/>
            <person name="Castelle C.J."/>
            <person name="Probst A.J."/>
            <person name="Thomas B.C."/>
            <person name="Singh A."/>
            <person name="Wilkins M.J."/>
            <person name="Karaoz U."/>
            <person name="Brodie E.L."/>
            <person name="Williams K.H."/>
            <person name="Hubbard S.S."/>
            <person name="Banfield J.F."/>
        </authorList>
    </citation>
    <scope>NUCLEOTIDE SEQUENCE [LARGE SCALE GENOMIC DNA]</scope>
</reference>
<dbReference type="GO" id="GO:0004640">
    <property type="term" value="F:phosphoribosylanthranilate isomerase activity"/>
    <property type="evidence" value="ECO:0007669"/>
    <property type="project" value="TreeGrafter"/>
</dbReference>
<keyword evidence="6 8" id="KW-0057">Aromatic amino acid biosynthesis</keyword>
<keyword evidence="3 8" id="KW-0028">Amino-acid biosynthesis</keyword>
<evidence type="ECO:0000259" key="9">
    <source>
        <dbReference type="Pfam" id="PF00218"/>
    </source>
</evidence>
<evidence type="ECO:0000256" key="8">
    <source>
        <dbReference type="HAMAP-Rule" id="MF_00134"/>
    </source>
</evidence>
<evidence type="ECO:0000256" key="4">
    <source>
        <dbReference type="ARBA" id="ARBA00022793"/>
    </source>
</evidence>
<gene>
    <name evidence="8 10" type="primary">trpC</name>
    <name evidence="10" type="ORF">A2140_03230</name>
</gene>
<dbReference type="STRING" id="1817756.A2140_03230"/>
<keyword evidence="5 8" id="KW-0822">Tryptophan biosynthesis</keyword>
<dbReference type="CDD" id="cd00331">
    <property type="entry name" value="IGPS"/>
    <property type="match status" value="1"/>
</dbReference>
<dbReference type="NCBIfam" id="NF001370">
    <property type="entry name" value="PRK00278.1-2"/>
    <property type="match status" value="1"/>
</dbReference>
<dbReference type="PANTHER" id="PTHR22854">
    <property type="entry name" value="TRYPTOPHAN BIOSYNTHESIS PROTEIN"/>
    <property type="match status" value="1"/>
</dbReference>
<dbReference type="PROSITE" id="PS00614">
    <property type="entry name" value="IGPS"/>
    <property type="match status" value="1"/>
</dbReference>
<dbReference type="GO" id="GO:0004425">
    <property type="term" value="F:indole-3-glycerol-phosphate synthase activity"/>
    <property type="evidence" value="ECO:0007669"/>
    <property type="project" value="UniProtKB-UniRule"/>
</dbReference>
<evidence type="ECO:0000256" key="6">
    <source>
        <dbReference type="ARBA" id="ARBA00023141"/>
    </source>
</evidence>